<proteinExistence type="predicted"/>
<evidence type="ECO:0000313" key="3">
    <source>
        <dbReference type="EMBL" id="NXF08384.1"/>
    </source>
</evidence>
<name>A0A7K8QTQ0_9PASS</name>
<evidence type="ECO:0000256" key="1">
    <source>
        <dbReference type="SAM" id="MobiDB-lite"/>
    </source>
</evidence>
<keyword evidence="4" id="KW-1185">Reference proteome</keyword>
<sequence>RPGAVRVRVRGCSWPVSLVCPRSCSVRCCRSHGGKCPPAAVSAERERAPPAVLPGPAQRPWDMRDRVPLHKLRLLGDSEELRGSLLRQLLLPPGQAKDKGSLLRSSMREPLFLEFADCCLGVVEPPEKGNVLPE</sequence>
<evidence type="ECO:0000313" key="4">
    <source>
        <dbReference type="Proteomes" id="UP000567624"/>
    </source>
</evidence>
<accession>A0A7K8QTQ0</accession>
<dbReference type="Pfam" id="PF21373">
    <property type="entry name" value="ZNHIT3_C"/>
    <property type="match status" value="1"/>
</dbReference>
<reference evidence="3 4" key="1">
    <citation type="submission" date="2019-09" db="EMBL/GenBank/DDBJ databases">
        <title>Bird 10,000 Genomes (B10K) Project - Family phase.</title>
        <authorList>
            <person name="Zhang G."/>
        </authorList>
    </citation>
    <scope>NUCLEOTIDE SEQUENCE [LARGE SCALE GENOMIC DNA]</scope>
    <source>
        <strain evidence="3">B10K-CU-031-20</strain>
    </source>
</reference>
<organism evidence="3 4">
    <name type="scientific">Smithornis capensis</name>
    <dbReference type="NCBI Taxonomy" id="363769"/>
    <lineage>
        <taxon>Eukaryota</taxon>
        <taxon>Metazoa</taxon>
        <taxon>Chordata</taxon>
        <taxon>Craniata</taxon>
        <taxon>Vertebrata</taxon>
        <taxon>Euteleostomi</taxon>
        <taxon>Archelosauria</taxon>
        <taxon>Archosauria</taxon>
        <taxon>Dinosauria</taxon>
        <taxon>Saurischia</taxon>
        <taxon>Theropoda</taxon>
        <taxon>Coelurosauria</taxon>
        <taxon>Aves</taxon>
        <taxon>Neognathae</taxon>
        <taxon>Neoaves</taxon>
        <taxon>Telluraves</taxon>
        <taxon>Australaves</taxon>
        <taxon>Passeriformes</taxon>
        <taxon>Eurylaimidae</taxon>
        <taxon>Smithornis</taxon>
    </lineage>
</organism>
<feature type="domain" description="Zinc finger HIT" evidence="2">
    <location>
        <begin position="71"/>
        <end position="123"/>
    </location>
</feature>
<feature type="non-terminal residue" evidence="3">
    <location>
        <position position="1"/>
    </location>
</feature>
<gene>
    <name evidence="3" type="primary">Znhit3_1</name>
    <name evidence="3" type="ORF">SMICAP_R05086</name>
</gene>
<dbReference type="AlphaFoldDB" id="A0A7K8QTQ0"/>
<comment type="caution">
    <text evidence="3">The sequence shown here is derived from an EMBL/GenBank/DDBJ whole genome shotgun (WGS) entry which is preliminary data.</text>
</comment>
<protein>
    <submittedName>
        <fullName evidence="3">ZNHI3 protein</fullName>
    </submittedName>
</protein>
<feature type="region of interest" description="Disordered" evidence="1">
    <location>
        <begin position="38"/>
        <end position="59"/>
    </location>
</feature>
<dbReference type="InterPro" id="IPR048371">
    <property type="entry name" value="ZNHIT3_C"/>
</dbReference>
<dbReference type="EMBL" id="VWYW01000281">
    <property type="protein sequence ID" value="NXF08384.1"/>
    <property type="molecule type" value="Genomic_DNA"/>
</dbReference>
<dbReference type="Proteomes" id="UP000567624">
    <property type="component" value="Unassembled WGS sequence"/>
</dbReference>
<feature type="non-terminal residue" evidence="3">
    <location>
        <position position="134"/>
    </location>
</feature>
<evidence type="ECO:0000259" key="2">
    <source>
        <dbReference type="Pfam" id="PF21373"/>
    </source>
</evidence>